<dbReference type="Gene3D" id="4.10.240.10">
    <property type="entry name" value="Zn(2)-C6 fungal-type DNA-binding domain"/>
    <property type="match status" value="1"/>
</dbReference>
<dbReference type="OrthoDB" id="187139at2759"/>
<accession>A0A5N7BHU9</accession>
<proteinExistence type="predicted"/>
<evidence type="ECO:0000256" key="4">
    <source>
        <dbReference type="ARBA" id="ARBA00023163"/>
    </source>
</evidence>
<dbReference type="CDD" id="cd00067">
    <property type="entry name" value="GAL4"/>
    <property type="match status" value="1"/>
</dbReference>
<dbReference type="InterPro" id="IPR036864">
    <property type="entry name" value="Zn2-C6_fun-type_DNA-bd_sf"/>
</dbReference>
<keyword evidence="3" id="KW-0238">DNA-binding</keyword>
<dbReference type="EMBL" id="ML736172">
    <property type="protein sequence ID" value="KAE8381351.1"/>
    <property type="molecule type" value="Genomic_DNA"/>
</dbReference>
<evidence type="ECO:0000259" key="6">
    <source>
        <dbReference type="PROSITE" id="PS50048"/>
    </source>
</evidence>
<name>A0A5N7BHU9_9EURO</name>
<dbReference type="PANTHER" id="PTHR37534">
    <property type="entry name" value="TRANSCRIPTIONAL ACTIVATOR PROTEIN UGA3"/>
    <property type="match status" value="1"/>
</dbReference>
<evidence type="ECO:0000256" key="2">
    <source>
        <dbReference type="ARBA" id="ARBA00023015"/>
    </source>
</evidence>
<keyword evidence="5" id="KW-0539">Nucleus</keyword>
<dbReference type="GO" id="GO:0000981">
    <property type="term" value="F:DNA-binding transcription factor activity, RNA polymerase II-specific"/>
    <property type="evidence" value="ECO:0007669"/>
    <property type="project" value="InterPro"/>
</dbReference>
<dbReference type="Pfam" id="PF00172">
    <property type="entry name" value="Zn_clus"/>
    <property type="match status" value="1"/>
</dbReference>
<dbReference type="InterPro" id="IPR021858">
    <property type="entry name" value="Fun_TF"/>
</dbReference>
<feature type="domain" description="Zn(2)-C6 fungal-type" evidence="6">
    <location>
        <begin position="27"/>
        <end position="57"/>
    </location>
</feature>
<dbReference type="GO" id="GO:0003677">
    <property type="term" value="F:DNA binding"/>
    <property type="evidence" value="ECO:0007669"/>
    <property type="project" value="UniProtKB-KW"/>
</dbReference>
<evidence type="ECO:0000256" key="3">
    <source>
        <dbReference type="ARBA" id="ARBA00023125"/>
    </source>
</evidence>
<dbReference type="PANTHER" id="PTHR37534:SF46">
    <property type="entry name" value="ZN(II)2CYS6 TRANSCRIPTION FACTOR (EUROFUNG)"/>
    <property type="match status" value="1"/>
</dbReference>
<dbReference type="SUPFAM" id="SSF57701">
    <property type="entry name" value="Zn2/Cys6 DNA-binding domain"/>
    <property type="match status" value="1"/>
</dbReference>
<sequence length="510" mass="56931">MSHGTRESGVRFPRQRVRLPYPRSKSGCLVCRRQHKKCDERRPACSRCLLKGKACQWPGPARRDPDSNRSLSFRDATPPLQECLVDPPDFGEEPFPPTATFNEGAGMGGEGLRQIAPLSCSLDSVSSMFLAHFVAETSRYMTTVNPEQNPFLTHMLPLAFSDELVLHSLLALGGAHLERKQSSPEINACVCRHYGRVIHQLQNTISRKSSESVEWLPTLLALLILYLIGVFSPLQDGGAIMHIRAGIKIVPQLLRASLKASRPRALCGLAFELYTYLALVTSPTPYSNGTESERDTRSSLLPSWDILKHYGTFGVIVSPIYQCLEVIPRVVALCTRRQAEMTFNECSSDSWVEFVELMGIIETIEFADDFQGAGHHVEHGHNLSVSAVYRHALAIFAYDAMWCGTIAGDESRLSVVRRHALSALTLIPTLMDTHLRNVLLWPTIIIGSCLLNEGERDVIRSVLSHKEPIFVVTKMKALLENVWAENDPVYFGPYGLQKHMLSHQTVLYLA</sequence>
<dbReference type="PROSITE" id="PS00463">
    <property type="entry name" value="ZN2_CY6_FUNGAL_1"/>
    <property type="match status" value="1"/>
</dbReference>
<evidence type="ECO:0000313" key="7">
    <source>
        <dbReference type="EMBL" id="KAE8381351.1"/>
    </source>
</evidence>
<protein>
    <submittedName>
        <fullName evidence="7">Fungal-specific transcription factor domain-containing protein</fullName>
    </submittedName>
</protein>
<reference evidence="7 8" key="1">
    <citation type="submission" date="2019-04" db="EMBL/GenBank/DDBJ databases">
        <title>Friends and foes A comparative genomics studyof 23 Aspergillus species from section Flavi.</title>
        <authorList>
            <consortium name="DOE Joint Genome Institute"/>
            <person name="Kjaerbolling I."/>
            <person name="Vesth T."/>
            <person name="Frisvad J.C."/>
            <person name="Nybo J.L."/>
            <person name="Theobald S."/>
            <person name="Kildgaard S."/>
            <person name="Isbrandt T."/>
            <person name="Kuo A."/>
            <person name="Sato A."/>
            <person name="Lyhne E.K."/>
            <person name="Kogle M.E."/>
            <person name="Wiebenga A."/>
            <person name="Kun R.S."/>
            <person name="Lubbers R.J."/>
            <person name="Makela M.R."/>
            <person name="Barry K."/>
            <person name="Chovatia M."/>
            <person name="Clum A."/>
            <person name="Daum C."/>
            <person name="Haridas S."/>
            <person name="He G."/>
            <person name="LaButti K."/>
            <person name="Lipzen A."/>
            <person name="Mondo S."/>
            <person name="Riley R."/>
            <person name="Salamov A."/>
            <person name="Simmons B.A."/>
            <person name="Magnuson J.K."/>
            <person name="Henrissat B."/>
            <person name="Mortensen U.H."/>
            <person name="Larsen T.O."/>
            <person name="Devries R.P."/>
            <person name="Grigoriev I.V."/>
            <person name="Machida M."/>
            <person name="Baker S.E."/>
            <person name="Andersen M.R."/>
        </authorList>
    </citation>
    <scope>NUCLEOTIDE SEQUENCE [LARGE SCALE GENOMIC DNA]</scope>
    <source>
        <strain evidence="7 8">IBT 29228</strain>
    </source>
</reference>
<comment type="subcellular location">
    <subcellularLocation>
        <location evidence="1">Nucleus</location>
    </subcellularLocation>
</comment>
<dbReference type="GO" id="GO:0008270">
    <property type="term" value="F:zinc ion binding"/>
    <property type="evidence" value="ECO:0007669"/>
    <property type="project" value="InterPro"/>
</dbReference>
<evidence type="ECO:0000256" key="1">
    <source>
        <dbReference type="ARBA" id="ARBA00004123"/>
    </source>
</evidence>
<dbReference type="AlphaFoldDB" id="A0A5N7BHU9"/>
<keyword evidence="2" id="KW-0805">Transcription regulation</keyword>
<evidence type="ECO:0000313" key="8">
    <source>
        <dbReference type="Proteomes" id="UP000326198"/>
    </source>
</evidence>
<dbReference type="Pfam" id="PF11951">
    <property type="entry name" value="Fungal_trans_2"/>
    <property type="match status" value="1"/>
</dbReference>
<evidence type="ECO:0000256" key="5">
    <source>
        <dbReference type="ARBA" id="ARBA00023242"/>
    </source>
</evidence>
<dbReference type="Proteomes" id="UP000326198">
    <property type="component" value="Unassembled WGS sequence"/>
</dbReference>
<dbReference type="InterPro" id="IPR001138">
    <property type="entry name" value="Zn2Cys6_DnaBD"/>
</dbReference>
<dbReference type="SMART" id="SM00066">
    <property type="entry name" value="GAL4"/>
    <property type="match status" value="1"/>
</dbReference>
<keyword evidence="8" id="KW-1185">Reference proteome</keyword>
<dbReference type="GO" id="GO:0009893">
    <property type="term" value="P:positive regulation of metabolic process"/>
    <property type="evidence" value="ECO:0007669"/>
    <property type="project" value="UniProtKB-ARBA"/>
</dbReference>
<keyword evidence="4" id="KW-0804">Transcription</keyword>
<organism evidence="7 8">
    <name type="scientific">Aspergillus bertholletiae</name>
    <dbReference type="NCBI Taxonomy" id="1226010"/>
    <lineage>
        <taxon>Eukaryota</taxon>
        <taxon>Fungi</taxon>
        <taxon>Dikarya</taxon>
        <taxon>Ascomycota</taxon>
        <taxon>Pezizomycotina</taxon>
        <taxon>Eurotiomycetes</taxon>
        <taxon>Eurotiomycetidae</taxon>
        <taxon>Eurotiales</taxon>
        <taxon>Aspergillaceae</taxon>
        <taxon>Aspergillus</taxon>
        <taxon>Aspergillus subgen. Circumdati</taxon>
    </lineage>
</organism>
<gene>
    <name evidence="7" type="ORF">BDV26DRAFT_278912</name>
</gene>
<dbReference type="GO" id="GO:0005634">
    <property type="term" value="C:nucleus"/>
    <property type="evidence" value="ECO:0007669"/>
    <property type="project" value="UniProtKB-SubCell"/>
</dbReference>
<dbReference type="PROSITE" id="PS50048">
    <property type="entry name" value="ZN2_CY6_FUNGAL_2"/>
    <property type="match status" value="1"/>
</dbReference>